<dbReference type="Proteomes" id="UP001589693">
    <property type="component" value="Unassembled WGS sequence"/>
</dbReference>
<evidence type="ECO:0000256" key="3">
    <source>
        <dbReference type="ARBA" id="ARBA00023125"/>
    </source>
</evidence>
<keyword evidence="5" id="KW-0802">TPR repeat</keyword>
<dbReference type="Pfam" id="PF00486">
    <property type="entry name" value="Trans_reg_C"/>
    <property type="match status" value="1"/>
</dbReference>
<dbReference type="InterPro" id="IPR011990">
    <property type="entry name" value="TPR-like_helical_dom_sf"/>
</dbReference>
<dbReference type="SUPFAM" id="SSF46894">
    <property type="entry name" value="C-terminal effector domain of the bipartite response regulators"/>
    <property type="match status" value="1"/>
</dbReference>
<dbReference type="SUPFAM" id="SSF48452">
    <property type="entry name" value="TPR-like"/>
    <property type="match status" value="3"/>
</dbReference>
<evidence type="ECO:0000256" key="2">
    <source>
        <dbReference type="ARBA" id="ARBA00023015"/>
    </source>
</evidence>
<dbReference type="InterPro" id="IPR001867">
    <property type="entry name" value="OmpR/PhoB-type_DNA-bd"/>
</dbReference>
<dbReference type="PANTHER" id="PTHR35807">
    <property type="entry name" value="TRANSCRIPTIONAL REGULATOR REDD-RELATED"/>
    <property type="match status" value="1"/>
</dbReference>
<dbReference type="PROSITE" id="PS50005">
    <property type="entry name" value="TPR"/>
    <property type="match status" value="1"/>
</dbReference>
<dbReference type="PANTHER" id="PTHR35807:SF1">
    <property type="entry name" value="TRANSCRIPTIONAL REGULATOR REDD"/>
    <property type="match status" value="1"/>
</dbReference>
<evidence type="ECO:0000256" key="5">
    <source>
        <dbReference type="PROSITE-ProRule" id="PRU00339"/>
    </source>
</evidence>
<dbReference type="CDD" id="cd15831">
    <property type="entry name" value="BTAD"/>
    <property type="match status" value="1"/>
</dbReference>
<dbReference type="RefSeq" id="WP_377851053.1">
    <property type="nucleotide sequence ID" value="NZ_JBHLZU010000006.1"/>
</dbReference>
<evidence type="ECO:0000256" key="4">
    <source>
        <dbReference type="ARBA" id="ARBA00023163"/>
    </source>
</evidence>
<sequence length="972" mass="104685">MDRGSGTPRFRLLGPLEVRTADGWRGARAAKQRSVLALLLLHANQVVSVDRLVAEVWPEAPPGSAVNAVQVYVHQLRQLLGGPGLVTRSGGYALDVGPGELDSEHFGGLAARGRAELDRGEHHAAVATVDEALRLWRGGALADVPAGPTVSAERTRLEELRWSARQTLVDARLGLGHYAEVVGELRALTAEQPLNEAHWARLMTALYGAGRQADALEAYRRARETLVAALAVEPGERLRRRHADILAGVPAATLVNGRRVSTSDTGPAALPAELPAEPSGFTGREGELARLEAAVRRNARVVAIDGPAGVGKTALAVHFGHRTAARFPDGQLYVDLHGYSAEPPMTPEDALGRLLRSLGVPEARVPARRDEAAALLRSTLTGKRLLLVLDNARGTEQVRPLLPGTPGCTVLVTSRSRLGGLVALDGAESVGLGMLPPEVSLRLVERLVGADLVRAEAATARELTERCGHLPLALRVACGQLLTRDHHGLVDLVDRLRGAERLAALEIPDDPHAAVRAAFERSYQMLEPSARTLFRRLGLVPGADFSVGAASCMLPGPVDRAGTRAQLRRLVEAHLVEELAPGRYRLHDLLREYAAELAGAEDGEDGCRAATRRLVLWSMHSAWAAVLTDLSGQRSLVGLTEADPDCPPETFGSMAEAFRWLAAEQDNLVACVVRAESAGLPELAWQFAVVLAPHFDRTKAYQHWVTANEAGLRAARRTGQAHAEVSMVTGLGNAAYQTHRLDEALRHHLRALEISQELGKPCGDRSVLHNLGGVYLRLGRTAEAEEALLRSLELSRELGDPGTAALTLLSLGELCAERDRPKEALEHFACCLKEMERLGNRWSAALARLHLAEAQARVGQLPQARANSELALGLMRELGSEWGEAAALRARGLVHRAEGRLDDAMVCHLRGSRMFHDCADRYLHAQSTVELGRVLAALGRPEEAARAWREALATYEEIGSPAATGVHALLAR</sequence>
<keyword evidence="4" id="KW-0804">Transcription</keyword>
<dbReference type="InterPro" id="IPR049945">
    <property type="entry name" value="AAA_22"/>
</dbReference>
<feature type="DNA-binding region" description="OmpR/PhoB-type" evidence="6">
    <location>
        <begin position="1"/>
        <end position="96"/>
    </location>
</feature>
<dbReference type="Gene3D" id="1.10.10.10">
    <property type="entry name" value="Winged helix-like DNA-binding domain superfamily/Winged helix DNA-binding domain"/>
    <property type="match status" value="1"/>
</dbReference>
<evidence type="ECO:0000256" key="1">
    <source>
        <dbReference type="ARBA" id="ARBA00005820"/>
    </source>
</evidence>
<dbReference type="InterPro" id="IPR016032">
    <property type="entry name" value="Sig_transdc_resp-reg_C-effctor"/>
</dbReference>
<keyword evidence="3 6" id="KW-0238">DNA-binding</keyword>
<dbReference type="SUPFAM" id="SSF52540">
    <property type="entry name" value="P-loop containing nucleoside triphosphate hydrolases"/>
    <property type="match status" value="1"/>
</dbReference>
<name>A0ABV5ZSM6_9PSEU</name>
<gene>
    <name evidence="8" type="ORF">ACFFQA_08075</name>
</gene>
<dbReference type="Pfam" id="PF13374">
    <property type="entry name" value="TPR_10"/>
    <property type="match status" value="1"/>
</dbReference>
<dbReference type="Pfam" id="PF03704">
    <property type="entry name" value="BTAD"/>
    <property type="match status" value="1"/>
</dbReference>
<feature type="repeat" description="TPR" evidence="5">
    <location>
        <begin position="765"/>
        <end position="798"/>
    </location>
</feature>
<dbReference type="InterPro" id="IPR005158">
    <property type="entry name" value="BTAD"/>
</dbReference>
<dbReference type="SMART" id="SM01043">
    <property type="entry name" value="BTAD"/>
    <property type="match status" value="1"/>
</dbReference>
<evidence type="ECO:0000313" key="9">
    <source>
        <dbReference type="Proteomes" id="UP001589693"/>
    </source>
</evidence>
<dbReference type="InterPro" id="IPR019734">
    <property type="entry name" value="TPR_rpt"/>
</dbReference>
<evidence type="ECO:0000313" key="8">
    <source>
        <dbReference type="EMBL" id="MFB9903893.1"/>
    </source>
</evidence>
<reference evidence="8 9" key="1">
    <citation type="submission" date="2024-09" db="EMBL/GenBank/DDBJ databases">
        <authorList>
            <person name="Sun Q."/>
            <person name="Mori K."/>
        </authorList>
    </citation>
    <scope>NUCLEOTIDE SEQUENCE [LARGE SCALE GENOMIC DNA]</scope>
    <source>
        <strain evidence="8 9">TBRC 7907</strain>
    </source>
</reference>
<keyword evidence="9" id="KW-1185">Reference proteome</keyword>
<organism evidence="8 9">
    <name type="scientific">Allokutzneria oryzae</name>
    <dbReference type="NCBI Taxonomy" id="1378989"/>
    <lineage>
        <taxon>Bacteria</taxon>
        <taxon>Bacillati</taxon>
        <taxon>Actinomycetota</taxon>
        <taxon>Actinomycetes</taxon>
        <taxon>Pseudonocardiales</taxon>
        <taxon>Pseudonocardiaceae</taxon>
        <taxon>Allokutzneria</taxon>
    </lineage>
</organism>
<dbReference type="PRINTS" id="PR00364">
    <property type="entry name" value="DISEASERSIST"/>
</dbReference>
<accession>A0ABV5ZSM6</accession>
<dbReference type="Gene3D" id="1.25.40.10">
    <property type="entry name" value="Tetratricopeptide repeat domain"/>
    <property type="match status" value="2"/>
</dbReference>
<dbReference type="EMBL" id="JBHLZU010000006">
    <property type="protein sequence ID" value="MFB9903893.1"/>
    <property type="molecule type" value="Genomic_DNA"/>
</dbReference>
<dbReference type="InterPro" id="IPR036388">
    <property type="entry name" value="WH-like_DNA-bd_sf"/>
</dbReference>
<evidence type="ECO:0000256" key="6">
    <source>
        <dbReference type="PROSITE-ProRule" id="PRU01091"/>
    </source>
</evidence>
<keyword evidence="2" id="KW-0805">Transcription regulation</keyword>
<protein>
    <submittedName>
        <fullName evidence="8">BTAD domain-containing putative transcriptional regulator</fullName>
    </submittedName>
</protein>
<dbReference type="SMART" id="SM00862">
    <property type="entry name" value="Trans_reg_C"/>
    <property type="match status" value="1"/>
</dbReference>
<comment type="caution">
    <text evidence="8">The sequence shown here is derived from an EMBL/GenBank/DDBJ whole genome shotgun (WGS) entry which is preliminary data.</text>
</comment>
<dbReference type="SMART" id="SM00028">
    <property type="entry name" value="TPR"/>
    <property type="match status" value="8"/>
</dbReference>
<dbReference type="Pfam" id="PF13424">
    <property type="entry name" value="TPR_12"/>
    <property type="match status" value="1"/>
</dbReference>
<proteinExistence type="inferred from homology"/>
<comment type="similarity">
    <text evidence="1">Belongs to the AfsR/DnrI/RedD regulatory family.</text>
</comment>
<dbReference type="PROSITE" id="PS51755">
    <property type="entry name" value="OMPR_PHOB"/>
    <property type="match status" value="1"/>
</dbReference>
<dbReference type="InterPro" id="IPR051677">
    <property type="entry name" value="AfsR-DnrI-RedD_regulator"/>
</dbReference>
<dbReference type="InterPro" id="IPR027417">
    <property type="entry name" value="P-loop_NTPase"/>
</dbReference>
<dbReference type="Gene3D" id="3.40.50.300">
    <property type="entry name" value="P-loop containing nucleotide triphosphate hydrolases"/>
    <property type="match status" value="1"/>
</dbReference>
<evidence type="ECO:0000259" key="7">
    <source>
        <dbReference type="PROSITE" id="PS51755"/>
    </source>
</evidence>
<dbReference type="Pfam" id="PF13401">
    <property type="entry name" value="AAA_22"/>
    <property type="match status" value="1"/>
</dbReference>
<feature type="domain" description="OmpR/PhoB-type" evidence="7">
    <location>
        <begin position="1"/>
        <end position="96"/>
    </location>
</feature>